<comment type="function">
    <text evidence="4">Exhibits S-adenosyl-L-methionine-dependent methyltransferase activity.</text>
</comment>
<name>A0A2K9NTF4_BACTC</name>
<dbReference type="SUPFAM" id="SSF53335">
    <property type="entry name" value="S-adenosyl-L-methionine-dependent methyltransferases"/>
    <property type="match status" value="1"/>
</dbReference>
<dbReference type="PANTHER" id="PTHR43619:SF2">
    <property type="entry name" value="S-ADENOSYL-L-METHIONINE-DEPENDENT METHYLTRANSFERASES SUPERFAMILY PROTEIN"/>
    <property type="match status" value="1"/>
</dbReference>
<keyword evidence="2 4" id="KW-0489">Methyltransferase</keyword>
<dbReference type="Pfam" id="PF04072">
    <property type="entry name" value="LCM"/>
    <property type="match status" value="1"/>
</dbReference>
<proteinExistence type="inferred from homology"/>
<dbReference type="AlphaFoldDB" id="A0A2K9NTF4"/>
<dbReference type="EMBL" id="CP025704">
    <property type="protein sequence ID" value="AUN98800.1"/>
    <property type="molecule type" value="Genomic_DNA"/>
</dbReference>
<dbReference type="Gene3D" id="3.40.50.150">
    <property type="entry name" value="Vaccinia Virus protein VP39"/>
    <property type="match status" value="1"/>
</dbReference>
<dbReference type="KEGG" id="bsto:C0V70_11950"/>
<keyword evidence="3 5" id="KW-0808">Transferase</keyword>
<evidence type="ECO:0000313" key="5">
    <source>
        <dbReference type="EMBL" id="AUN98800.1"/>
    </source>
</evidence>
<keyword evidence="6" id="KW-1185">Reference proteome</keyword>
<gene>
    <name evidence="5" type="ORF">C0V70_11950</name>
</gene>
<dbReference type="InterPro" id="IPR029063">
    <property type="entry name" value="SAM-dependent_MTases_sf"/>
</dbReference>
<dbReference type="GO" id="GO:0008168">
    <property type="term" value="F:methyltransferase activity"/>
    <property type="evidence" value="ECO:0007669"/>
    <property type="project" value="UniProtKB-UniRule"/>
</dbReference>
<accession>A0A2K9NTF4</accession>
<dbReference type="Proteomes" id="UP000235584">
    <property type="component" value="Chromosome"/>
</dbReference>
<dbReference type="InterPro" id="IPR011610">
    <property type="entry name" value="SAM_mthyl_Trfase_ML2640-like"/>
</dbReference>
<evidence type="ECO:0000256" key="3">
    <source>
        <dbReference type="ARBA" id="ARBA00022679"/>
    </source>
</evidence>
<dbReference type="RefSeq" id="WP_102244091.1">
    <property type="nucleotide sequence ID" value="NZ_CP025704.1"/>
</dbReference>
<dbReference type="NCBIfam" id="TIGR00027">
    <property type="entry name" value="mthyl_TIGR00027"/>
    <property type="match status" value="1"/>
</dbReference>
<dbReference type="OrthoDB" id="9800233at2"/>
<evidence type="ECO:0000313" key="6">
    <source>
        <dbReference type="Proteomes" id="UP000235584"/>
    </source>
</evidence>
<keyword evidence="4" id="KW-0949">S-adenosyl-L-methionine</keyword>
<comment type="similarity">
    <text evidence="1 4">Belongs to the UPF0677 family.</text>
</comment>
<dbReference type="InterPro" id="IPR007213">
    <property type="entry name" value="Ppm1/Ppm2/Tcmp"/>
</dbReference>
<organism evidence="5 6">
    <name type="scientific">Bacteriovorax stolpii</name>
    <name type="common">Bdellovibrio stolpii</name>
    <dbReference type="NCBI Taxonomy" id="960"/>
    <lineage>
        <taxon>Bacteria</taxon>
        <taxon>Pseudomonadati</taxon>
        <taxon>Bdellovibrionota</taxon>
        <taxon>Bacteriovoracia</taxon>
        <taxon>Bacteriovoracales</taxon>
        <taxon>Bacteriovoracaceae</taxon>
        <taxon>Bacteriovorax</taxon>
    </lineage>
</organism>
<sequence>MKIETMEINDVTDTALWVAAYRAEESARKDALFKDPYASLLLGEAGSKVAIRTQGSRYTSWSVVIRTYIIDKFITDIVKDQNIDTVLNLGAGLDTRPYRLSIPKNLRWIEVDFPKIIDTKEEKLKSVEPLCHLERIKLDLSVEKLREDFLAKVAGESKKVLVITEGVVPYLSNEDAAALASSLHQHPNFCYWITEYYSPEILKFLRTPKRLKQMKNAPFLFYPENWFEFFKGFGWKQKETKYFGIESEKLGRTPPTPGWVKDNPEKSIEDTKEFLGYSILERI</sequence>
<dbReference type="GO" id="GO:0032259">
    <property type="term" value="P:methylation"/>
    <property type="evidence" value="ECO:0007669"/>
    <property type="project" value="UniProtKB-KW"/>
</dbReference>
<evidence type="ECO:0000256" key="4">
    <source>
        <dbReference type="RuleBase" id="RU362030"/>
    </source>
</evidence>
<protein>
    <recommendedName>
        <fullName evidence="4">S-adenosyl-L-methionine-dependent methyltransferase</fullName>
        <ecNumber evidence="4">2.1.1.-</ecNumber>
    </recommendedName>
</protein>
<dbReference type="PANTHER" id="PTHR43619">
    <property type="entry name" value="S-ADENOSYL-L-METHIONINE-DEPENDENT METHYLTRANSFERASE YKTD-RELATED"/>
    <property type="match status" value="1"/>
</dbReference>
<dbReference type="EC" id="2.1.1.-" evidence="4"/>
<reference evidence="5 6" key="1">
    <citation type="submission" date="2018-01" db="EMBL/GenBank/DDBJ databases">
        <title>Complete genome sequence of Bacteriovorax stolpii DSM12778.</title>
        <authorList>
            <person name="Tang B."/>
            <person name="Chang J."/>
        </authorList>
    </citation>
    <scope>NUCLEOTIDE SEQUENCE [LARGE SCALE GENOMIC DNA]</scope>
    <source>
        <strain evidence="5 6">DSM 12778</strain>
    </source>
</reference>
<evidence type="ECO:0000256" key="2">
    <source>
        <dbReference type="ARBA" id="ARBA00022603"/>
    </source>
</evidence>
<evidence type="ECO:0000256" key="1">
    <source>
        <dbReference type="ARBA" id="ARBA00008138"/>
    </source>
</evidence>